<evidence type="ECO:0000313" key="2">
    <source>
        <dbReference type="Proteomes" id="UP000807850"/>
    </source>
</evidence>
<dbReference type="EMBL" id="JACQAY010000056">
    <property type="protein sequence ID" value="MBI3539010.1"/>
    <property type="molecule type" value="Genomic_DNA"/>
</dbReference>
<dbReference type="GO" id="GO:0043165">
    <property type="term" value="P:Gram-negative-bacterium-type cell outer membrane assembly"/>
    <property type="evidence" value="ECO:0007669"/>
    <property type="project" value="InterPro"/>
</dbReference>
<sequence length="160" mass="17679">MAVTLAACGCAYTTSTALLPSHLKTLAIPVFENGTTEYTLERDVTDAVIARFVADNHLKIVDEHSADAVIKGRINLYKNAVFGFSQAAQAQEYRVTIECAVVFKDQVKNRELWTEEHMVKTANYYVVDTPGSPAKTELDGRKDAINKLAEEIVARSVQGW</sequence>
<reference evidence="1" key="1">
    <citation type="submission" date="2020-07" db="EMBL/GenBank/DDBJ databases">
        <title>Huge and variable diversity of episymbiotic CPR bacteria and DPANN archaea in groundwater ecosystems.</title>
        <authorList>
            <person name="He C.Y."/>
            <person name="Keren R."/>
            <person name="Whittaker M."/>
            <person name="Farag I.F."/>
            <person name="Doudna J."/>
            <person name="Cate J.H.D."/>
            <person name="Banfield J.F."/>
        </authorList>
    </citation>
    <scope>NUCLEOTIDE SEQUENCE</scope>
    <source>
        <strain evidence="1">NC_groundwater_928_Pr1_S-0.2um_72_17</strain>
    </source>
</reference>
<organism evidence="1 2">
    <name type="scientific">Eiseniibacteriota bacterium</name>
    <dbReference type="NCBI Taxonomy" id="2212470"/>
    <lineage>
        <taxon>Bacteria</taxon>
        <taxon>Candidatus Eiseniibacteriota</taxon>
    </lineage>
</organism>
<dbReference type="GO" id="GO:0019867">
    <property type="term" value="C:outer membrane"/>
    <property type="evidence" value="ECO:0007669"/>
    <property type="project" value="InterPro"/>
</dbReference>
<name>A0A9D6L7H0_UNCEI</name>
<protein>
    <submittedName>
        <fullName evidence="1">LptE family protein</fullName>
    </submittedName>
</protein>
<dbReference type="InterPro" id="IPR007485">
    <property type="entry name" value="LPS_assembly_LptE"/>
</dbReference>
<proteinExistence type="predicted"/>
<comment type="caution">
    <text evidence="1">The sequence shown here is derived from an EMBL/GenBank/DDBJ whole genome shotgun (WGS) entry which is preliminary data.</text>
</comment>
<dbReference type="Proteomes" id="UP000807850">
    <property type="component" value="Unassembled WGS sequence"/>
</dbReference>
<dbReference type="AlphaFoldDB" id="A0A9D6L7H0"/>
<gene>
    <name evidence="1" type="ORF">HY076_01895</name>
</gene>
<dbReference type="Pfam" id="PF04390">
    <property type="entry name" value="LptE"/>
    <property type="match status" value="1"/>
</dbReference>
<accession>A0A9D6L7H0</accession>
<evidence type="ECO:0000313" key="1">
    <source>
        <dbReference type="EMBL" id="MBI3539010.1"/>
    </source>
</evidence>